<keyword evidence="2" id="KW-1185">Reference proteome</keyword>
<name>A0ABN3FCP1_9ACTN</name>
<dbReference type="EMBL" id="BAAARV010000004">
    <property type="protein sequence ID" value="GAA2327390.1"/>
    <property type="molecule type" value="Genomic_DNA"/>
</dbReference>
<accession>A0ABN3FCP1</accession>
<dbReference type="RefSeq" id="WP_344610344.1">
    <property type="nucleotide sequence ID" value="NZ_BAAARV010000004.1"/>
</dbReference>
<proteinExistence type="predicted"/>
<comment type="caution">
    <text evidence="1">The sequence shown here is derived from an EMBL/GenBank/DDBJ whole genome shotgun (WGS) entry which is preliminary data.</text>
</comment>
<evidence type="ECO:0000313" key="1">
    <source>
        <dbReference type="EMBL" id="GAA2327390.1"/>
    </source>
</evidence>
<evidence type="ECO:0000313" key="2">
    <source>
        <dbReference type="Proteomes" id="UP001501444"/>
    </source>
</evidence>
<gene>
    <name evidence="1" type="ORF">GCM10010170_003030</name>
</gene>
<reference evidence="1 2" key="1">
    <citation type="journal article" date="2019" name="Int. J. Syst. Evol. Microbiol.">
        <title>The Global Catalogue of Microorganisms (GCM) 10K type strain sequencing project: providing services to taxonomists for standard genome sequencing and annotation.</title>
        <authorList>
            <consortium name="The Broad Institute Genomics Platform"/>
            <consortium name="The Broad Institute Genome Sequencing Center for Infectious Disease"/>
            <person name="Wu L."/>
            <person name="Ma J."/>
        </authorList>
    </citation>
    <scope>NUCLEOTIDE SEQUENCE [LARGE SCALE GENOMIC DNA]</scope>
    <source>
        <strain evidence="1 2">JCM 3272</strain>
    </source>
</reference>
<protein>
    <recommendedName>
        <fullName evidence="3">GIY-YIG nuclease family protein</fullName>
    </recommendedName>
</protein>
<organism evidence="1 2">
    <name type="scientific">Dactylosporangium salmoneum</name>
    <dbReference type="NCBI Taxonomy" id="53361"/>
    <lineage>
        <taxon>Bacteria</taxon>
        <taxon>Bacillati</taxon>
        <taxon>Actinomycetota</taxon>
        <taxon>Actinomycetes</taxon>
        <taxon>Micromonosporales</taxon>
        <taxon>Micromonosporaceae</taxon>
        <taxon>Dactylosporangium</taxon>
    </lineage>
</organism>
<dbReference type="Proteomes" id="UP001501444">
    <property type="component" value="Unassembled WGS sequence"/>
</dbReference>
<sequence>MSAGTIYLLHFERPFSHARHYLGWTGGPLPVRLQAHLAGQGARLLAAVHSAGITWFLARTWEGTRARERQIKRQGGLSRSCPMCGVRPASSADRTALRGLARRYPAYMPPSIRRRALPIVTVSTGGLL</sequence>
<evidence type="ECO:0008006" key="3">
    <source>
        <dbReference type="Google" id="ProtNLM"/>
    </source>
</evidence>